<dbReference type="InterPro" id="IPR000725">
    <property type="entry name" value="Olfact_rcpt"/>
</dbReference>
<dbReference type="OrthoDB" id="9902777at2759"/>
<evidence type="ECO:0000259" key="14">
    <source>
        <dbReference type="PROSITE" id="PS50262"/>
    </source>
</evidence>
<feature type="transmembrane region" description="Helical" evidence="13">
    <location>
        <begin position="59"/>
        <end position="81"/>
    </location>
</feature>
<dbReference type="PRINTS" id="PR00245">
    <property type="entry name" value="OLFACTORYR"/>
</dbReference>
<keyword evidence="3 13" id="KW-0716">Sensory transduction</keyword>
<evidence type="ECO:0000256" key="9">
    <source>
        <dbReference type="ARBA" id="ARBA00023170"/>
    </source>
</evidence>
<gene>
    <name evidence="17" type="primary">LOC102385227</name>
</gene>
<protein>
    <recommendedName>
        <fullName evidence="13">Olfactory receptor</fullName>
    </recommendedName>
</protein>
<dbReference type="GO" id="GO:0004930">
    <property type="term" value="F:G protein-coupled receptor activity"/>
    <property type="evidence" value="ECO:0007669"/>
    <property type="project" value="UniProtKB-KW"/>
</dbReference>
<dbReference type="GeneID" id="102385227"/>
<dbReference type="KEGG" id="asn:102385227"/>
<evidence type="ECO:0000256" key="1">
    <source>
        <dbReference type="ARBA" id="ARBA00004651"/>
    </source>
</evidence>
<dbReference type="AlphaFoldDB" id="A0A1U7SG50"/>
<feature type="transmembrane region" description="Helical" evidence="13">
    <location>
        <begin position="241"/>
        <end position="260"/>
    </location>
</feature>
<dbReference type="PANTHER" id="PTHR26454">
    <property type="entry name" value="OLFACTORY RECEPTOR"/>
    <property type="match status" value="1"/>
</dbReference>
<dbReference type="PANTHER" id="PTHR26454:SF53">
    <property type="entry name" value="OLFACTORY RECEPTOR 6J1"/>
    <property type="match status" value="1"/>
</dbReference>
<keyword evidence="9 12" id="KW-0675">Receptor</keyword>
<sequence length="360" mass="40276">MENNTTKVTMFVLLGFPIGHKAEILLSAILLAMYILTLTGNLVILGIVPTSRQLHTPMYYFLCNLSVLDIFFTSVIIPQFISNLLSGNKTISFAGCMAQSYIYFFLGTVEYFLLTSMSYDRYAAICNPLRYHTLMNGWVCTHMVLGCWMGGFLSVLFPTILISRLPYCQSNVIDHFFCDSGPLLELSCSDTRMIELMDFLLSSIVILCSLVLTIVSYAYIISTILRIPTSMGRRKAFNTCASHLTIISISCGITIFIYVTPSQKGTLGLQKIPAVLTTIVCPFLNPFIFTLRNDTVTGALKQCFVQLKDVVVHRVLQCQRGSAAVRKALRGKLQNSCPNPAGQQDLIVCERFWRVRKALK</sequence>
<feature type="transmembrane region" description="Helical" evidence="13">
    <location>
        <begin position="139"/>
        <end position="162"/>
    </location>
</feature>
<evidence type="ECO:0000256" key="10">
    <source>
        <dbReference type="ARBA" id="ARBA00023180"/>
    </source>
</evidence>
<keyword evidence="5 13" id="KW-0552">Olfaction</keyword>
<keyword evidence="2 13" id="KW-1003">Cell membrane</keyword>
<feature type="transmembrane region" description="Helical" evidence="13">
    <location>
        <begin position="24"/>
        <end position="47"/>
    </location>
</feature>
<evidence type="ECO:0000256" key="11">
    <source>
        <dbReference type="ARBA" id="ARBA00023224"/>
    </source>
</evidence>
<dbReference type="RefSeq" id="XP_006035089.1">
    <property type="nucleotide sequence ID" value="XM_006035027.1"/>
</dbReference>
<feature type="transmembrane region" description="Helical" evidence="13">
    <location>
        <begin position="199"/>
        <end position="220"/>
    </location>
</feature>
<evidence type="ECO:0000313" key="16">
    <source>
        <dbReference type="Proteomes" id="UP000189705"/>
    </source>
</evidence>
<keyword evidence="11 12" id="KW-0807">Transducer</keyword>
<dbReference type="eggNOG" id="ENOG502SI3J">
    <property type="taxonomic scope" value="Eukaryota"/>
</dbReference>
<dbReference type="PROSITE" id="PS50262">
    <property type="entry name" value="G_PROTEIN_RECEP_F1_2"/>
    <property type="match status" value="1"/>
</dbReference>
<evidence type="ECO:0000256" key="12">
    <source>
        <dbReference type="RuleBase" id="RU000688"/>
    </source>
</evidence>
<comment type="similarity">
    <text evidence="12">Belongs to the G-protein coupled receptor 1 family.</text>
</comment>
<evidence type="ECO:0000313" key="17">
    <source>
        <dbReference type="RefSeq" id="XP_006035089.1"/>
    </source>
</evidence>
<evidence type="ECO:0000256" key="2">
    <source>
        <dbReference type="ARBA" id="ARBA00022475"/>
    </source>
</evidence>
<dbReference type="PROSITE" id="PS00237">
    <property type="entry name" value="G_PROTEIN_RECEP_F1_1"/>
    <property type="match status" value="1"/>
</dbReference>
<keyword evidence="16" id="KW-1185">Reference proteome</keyword>
<reference evidence="15" key="1">
    <citation type="submission" date="2020-02" db="EMBL/GenBank/DDBJ databases">
        <title>Analysis of the Chinese alligator TCRa/d loci reveals the evolutionary pattern of atypical TCRd/TCRm in tetrapod.</title>
        <authorList>
            <person name="Wang X."/>
            <person name="Huang J."/>
            <person name="Wang P."/>
            <person name="Wang R."/>
            <person name="Wang C."/>
            <person name="Yu D."/>
            <person name="Ke C."/>
            <person name="Huang T."/>
            <person name="Song Y."/>
            <person name="Bai J."/>
            <person name="Li K."/>
            <person name="Ren L."/>
            <person name="Miller R.D."/>
            <person name="Han H."/>
            <person name="Zhou X."/>
            <person name="Zhao Y."/>
        </authorList>
    </citation>
    <scope>NUCLEOTIDE SEQUENCE</scope>
</reference>
<keyword evidence="10" id="KW-0325">Glycoprotein</keyword>
<feature type="transmembrane region" description="Helical" evidence="13">
    <location>
        <begin position="101"/>
        <end position="119"/>
    </location>
</feature>
<evidence type="ECO:0000313" key="15">
    <source>
        <dbReference type="EMBL" id="QKE59403.1"/>
    </source>
</evidence>
<keyword evidence="4 12" id="KW-0812">Transmembrane</keyword>
<dbReference type="Gene3D" id="1.20.1070.10">
    <property type="entry name" value="Rhodopsin 7-helix transmembrane proteins"/>
    <property type="match status" value="1"/>
</dbReference>
<name>A0A1U7SG50_ALLSI</name>
<proteinExistence type="inferred from homology"/>
<keyword evidence="6 13" id="KW-1133">Transmembrane helix</keyword>
<evidence type="ECO:0000256" key="13">
    <source>
        <dbReference type="RuleBase" id="RU363047"/>
    </source>
</evidence>
<comment type="subcellular location">
    <subcellularLocation>
        <location evidence="1 13">Cell membrane</location>
        <topology evidence="1 13">Multi-pass membrane protein</topology>
    </subcellularLocation>
</comment>
<evidence type="ECO:0000256" key="8">
    <source>
        <dbReference type="ARBA" id="ARBA00023136"/>
    </source>
</evidence>
<feature type="transmembrane region" description="Helical" evidence="13">
    <location>
        <begin position="272"/>
        <end position="291"/>
    </location>
</feature>
<dbReference type="InterPro" id="IPR047132">
    <property type="entry name" value="Olfact_rcpt_6C-like"/>
</dbReference>
<dbReference type="EMBL" id="MT081963">
    <property type="protein sequence ID" value="QKE59403.1"/>
    <property type="molecule type" value="Genomic_DNA"/>
</dbReference>
<keyword evidence="8 13" id="KW-0472">Membrane</keyword>
<evidence type="ECO:0000256" key="6">
    <source>
        <dbReference type="ARBA" id="ARBA00022989"/>
    </source>
</evidence>
<evidence type="ECO:0000256" key="4">
    <source>
        <dbReference type="ARBA" id="ARBA00022692"/>
    </source>
</evidence>
<dbReference type="CDD" id="cd15912">
    <property type="entry name" value="7tmA_OR6C-like"/>
    <property type="match status" value="1"/>
</dbReference>
<dbReference type="Proteomes" id="UP000189705">
    <property type="component" value="Unplaced"/>
</dbReference>
<feature type="domain" description="G-protein coupled receptors family 1 profile" evidence="14">
    <location>
        <begin position="40"/>
        <end position="289"/>
    </location>
</feature>
<keyword evidence="7 12" id="KW-0297">G-protein coupled receptor</keyword>
<dbReference type="InterPro" id="IPR000276">
    <property type="entry name" value="GPCR_Rhodpsn"/>
</dbReference>
<reference evidence="17" key="2">
    <citation type="submission" date="2025-04" db="UniProtKB">
        <authorList>
            <consortium name="RefSeq"/>
        </authorList>
    </citation>
    <scope>IDENTIFICATION</scope>
</reference>
<dbReference type="InterPro" id="IPR017452">
    <property type="entry name" value="GPCR_Rhodpsn_7TM"/>
</dbReference>
<dbReference type="PRINTS" id="PR00237">
    <property type="entry name" value="GPCRRHODOPSN"/>
</dbReference>
<dbReference type="FunFam" id="1.20.1070.10:FF:000010">
    <property type="entry name" value="Olfactory receptor"/>
    <property type="match status" value="1"/>
</dbReference>
<dbReference type="GO" id="GO:0005886">
    <property type="term" value="C:plasma membrane"/>
    <property type="evidence" value="ECO:0007669"/>
    <property type="project" value="UniProtKB-SubCell"/>
</dbReference>
<dbReference type="GO" id="GO:0004984">
    <property type="term" value="F:olfactory receptor activity"/>
    <property type="evidence" value="ECO:0007669"/>
    <property type="project" value="InterPro"/>
</dbReference>
<dbReference type="Pfam" id="PF13853">
    <property type="entry name" value="7tm_4"/>
    <property type="match status" value="1"/>
</dbReference>
<organism evidence="16 17">
    <name type="scientific">Alligator sinensis</name>
    <name type="common">Chinese alligator</name>
    <dbReference type="NCBI Taxonomy" id="38654"/>
    <lineage>
        <taxon>Eukaryota</taxon>
        <taxon>Metazoa</taxon>
        <taxon>Chordata</taxon>
        <taxon>Craniata</taxon>
        <taxon>Vertebrata</taxon>
        <taxon>Euteleostomi</taxon>
        <taxon>Archelosauria</taxon>
        <taxon>Archosauria</taxon>
        <taxon>Crocodylia</taxon>
        <taxon>Alligatoridae</taxon>
        <taxon>Alligatorinae</taxon>
        <taxon>Alligator</taxon>
    </lineage>
</organism>
<evidence type="ECO:0000256" key="5">
    <source>
        <dbReference type="ARBA" id="ARBA00022725"/>
    </source>
</evidence>
<accession>A0A1U7SG50</accession>
<dbReference type="SUPFAM" id="SSF81321">
    <property type="entry name" value="Family A G protein-coupled receptor-like"/>
    <property type="match status" value="1"/>
</dbReference>
<evidence type="ECO:0000256" key="3">
    <source>
        <dbReference type="ARBA" id="ARBA00022606"/>
    </source>
</evidence>
<evidence type="ECO:0000256" key="7">
    <source>
        <dbReference type="ARBA" id="ARBA00023040"/>
    </source>
</evidence>